<dbReference type="RefSeq" id="WP_111896974.1">
    <property type="nucleotide sequence ID" value="NZ_AP019195.1"/>
</dbReference>
<evidence type="ECO:0000313" key="8">
    <source>
        <dbReference type="EMBL" id="MDH1504758.1"/>
    </source>
</evidence>
<dbReference type="EC" id="2.7.7.65" evidence="2"/>
<dbReference type="InterPro" id="IPR050469">
    <property type="entry name" value="Diguanylate_Cyclase"/>
</dbReference>
<name>A0A3G9IRU0_AERCA</name>
<dbReference type="EMBL" id="BPNL01000010">
    <property type="protein sequence ID" value="GJA53810.1"/>
    <property type="molecule type" value="Genomic_DNA"/>
</dbReference>
<gene>
    <name evidence="6" type="ORF">C1C91_14150</name>
    <name evidence="7" type="ORF">KAM348_12330</name>
    <name evidence="8" type="ORF">N5I20_06765</name>
    <name evidence="9" type="ORF">OJY61_01910</name>
</gene>
<dbReference type="Proteomes" id="UP001163285">
    <property type="component" value="Chromosome"/>
</dbReference>
<dbReference type="CDD" id="cd01949">
    <property type="entry name" value="GGDEF"/>
    <property type="match status" value="1"/>
</dbReference>
<reference evidence="8" key="3">
    <citation type="submission" date="2022-09" db="EMBL/GenBank/DDBJ databases">
        <title>Intensive care unit water sources are persistently colonized with multi-drug resistant bacteria and are the site of extensive horizontal gene transfer of antibiotic resistance genes.</title>
        <authorList>
            <person name="Diorio-Toth L."/>
        </authorList>
    </citation>
    <scope>NUCLEOTIDE SEQUENCE</scope>
    <source>
        <strain evidence="8">GD03710</strain>
    </source>
</reference>
<dbReference type="EMBL" id="JAOCIZ010000020">
    <property type="protein sequence ID" value="MDH1504758.1"/>
    <property type="molecule type" value="Genomic_DNA"/>
</dbReference>
<keyword evidence="4" id="KW-0812">Transmembrane</keyword>
<dbReference type="EMBL" id="CP025706">
    <property type="protein sequence ID" value="AXB05994.1"/>
    <property type="molecule type" value="Genomic_DNA"/>
</dbReference>
<evidence type="ECO:0000313" key="7">
    <source>
        <dbReference type="EMBL" id="GJA53810.1"/>
    </source>
</evidence>
<evidence type="ECO:0000313" key="9">
    <source>
        <dbReference type="EMBL" id="UZC86728.2"/>
    </source>
</evidence>
<evidence type="ECO:0000256" key="2">
    <source>
        <dbReference type="ARBA" id="ARBA00012528"/>
    </source>
</evidence>
<evidence type="ECO:0000256" key="3">
    <source>
        <dbReference type="ARBA" id="ARBA00034247"/>
    </source>
</evidence>
<dbReference type="Proteomes" id="UP000266778">
    <property type="component" value="Chromosome"/>
</dbReference>
<evidence type="ECO:0000313" key="6">
    <source>
        <dbReference type="EMBL" id="AXB05994.1"/>
    </source>
</evidence>
<reference evidence="6" key="1">
    <citation type="journal article" date="2019" name="J Environ">
        <title>Genetic characterization and potential molecular dissemination mechanism of tet (31) gene in Aeromonas caviae from an oxytetracycline wastewater treatment system.</title>
        <authorList>
            <person name="Shi Y."/>
            <person name="Tian Z."/>
            <person name="Leclercq S.O."/>
            <person name="Zhang H."/>
            <person name="Yang M."/>
            <person name="Zhang Y."/>
        </authorList>
    </citation>
    <scope>NUCLEOTIDE SEQUENCE</scope>
    <source>
        <strain evidence="6">T25-39</strain>
    </source>
</reference>
<evidence type="ECO:0000313" key="10">
    <source>
        <dbReference type="Proteomes" id="UP001163285"/>
    </source>
</evidence>
<feature type="transmembrane region" description="Helical" evidence="4">
    <location>
        <begin position="58"/>
        <end position="79"/>
    </location>
</feature>
<feature type="transmembrane region" description="Helical" evidence="4">
    <location>
        <begin position="121"/>
        <end position="139"/>
    </location>
</feature>
<proteinExistence type="predicted"/>
<feature type="domain" description="GGDEF" evidence="5">
    <location>
        <begin position="230"/>
        <end position="365"/>
    </location>
</feature>
<dbReference type="PROSITE" id="PS50887">
    <property type="entry name" value="GGDEF"/>
    <property type="match status" value="1"/>
</dbReference>
<dbReference type="Proteomes" id="UP000887009">
    <property type="component" value="Unassembled WGS sequence"/>
</dbReference>
<comment type="catalytic activity">
    <reaction evidence="3">
        <text>2 GTP = 3',3'-c-di-GMP + 2 diphosphate</text>
        <dbReference type="Rhea" id="RHEA:24898"/>
        <dbReference type="ChEBI" id="CHEBI:33019"/>
        <dbReference type="ChEBI" id="CHEBI:37565"/>
        <dbReference type="ChEBI" id="CHEBI:58805"/>
        <dbReference type="EC" id="2.7.7.65"/>
    </reaction>
</comment>
<dbReference type="InterPro" id="IPR043128">
    <property type="entry name" value="Rev_trsase/Diguanyl_cyclase"/>
</dbReference>
<feature type="transmembrane region" description="Helical" evidence="4">
    <location>
        <begin position="172"/>
        <end position="194"/>
    </location>
</feature>
<feature type="transmembrane region" description="Helical" evidence="4">
    <location>
        <begin position="29"/>
        <end position="46"/>
    </location>
</feature>
<dbReference type="Proteomes" id="UP001161704">
    <property type="component" value="Unassembled WGS sequence"/>
</dbReference>
<evidence type="ECO:0000259" key="5">
    <source>
        <dbReference type="PROSITE" id="PS50887"/>
    </source>
</evidence>
<evidence type="ECO:0000256" key="4">
    <source>
        <dbReference type="SAM" id="Phobius"/>
    </source>
</evidence>
<dbReference type="PANTHER" id="PTHR45138:SF9">
    <property type="entry name" value="DIGUANYLATE CYCLASE DGCM-RELATED"/>
    <property type="match status" value="1"/>
</dbReference>
<dbReference type="InterPro" id="IPR029787">
    <property type="entry name" value="Nucleotide_cyclase"/>
</dbReference>
<dbReference type="EMBL" id="CP110176">
    <property type="protein sequence ID" value="UZC86728.2"/>
    <property type="molecule type" value="Genomic_DNA"/>
</dbReference>
<keyword evidence="9" id="KW-0808">Transferase</keyword>
<sequence>MLKLSEFWSARAHSEDFTLTRMGFMTVRLRLLTCLLMAGLPSWALVDWLTLPAIQFEALFQVRIFCLLALSPLIPLSYLIHFKRERMKLALGYLMAVMMLFSLICLHSFGADQEMQAGYMAFPYLLISLFAIFPIPLSLSLQLAGGILATMLAGNWLLVGQPLWSVQTLNQVWLLGLFAIASAWVQCGQLNMLLQLYRESTTDELTGMMNRRLLMKQLEKARAAMIRKQAPFAVLLLDLDRFKRINDTFGHLAGDAVLKEVAATLSEQLEPGMVLGRYGGEEFAILLPGCTDLAQAKRVAERLRVAVEARLVKSPTSDELLEVTVSIGLTLAQRGEGVEELLNRADECLYMAKMAGRNCVVAEAGKPAGDAGRTKTDAA</sequence>
<organism evidence="9 10">
    <name type="scientific">Aeromonas caviae</name>
    <name type="common">Aeromonas punctata</name>
    <dbReference type="NCBI Taxonomy" id="648"/>
    <lineage>
        <taxon>Bacteria</taxon>
        <taxon>Pseudomonadati</taxon>
        <taxon>Pseudomonadota</taxon>
        <taxon>Gammaproteobacteria</taxon>
        <taxon>Aeromonadales</taxon>
        <taxon>Aeromonadaceae</taxon>
        <taxon>Aeromonas</taxon>
    </lineage>
</organism>
<dbReference type="SMART" id="SM00267">
    <property type="entry name" value="GGDEF"/>
    <property type="match status" value="1"/>
</dbReference>
<dbReference type="GO" id="GO:0005886">
    <property type="term" value="C:plasma membrane"/>
    <property type="evidence" value="ECO:0007669"/>
    <property type="project" value="TreeGrafter"/>
</dbReference>
<dbReference type="GO" id="GO:0043709">
    <property type="term" value="P:cell adhesion involved in single-species biofilm formation"/>
    <property type="evidence" value="ECO:0007669"/>
    <property type="project" value="TreeGrafter"/>
</dbReference>
<dbReference type="Pfam" id="PF00990">
    <property type="entry name" value="GGDEF"/>
    <property type="match status" value="1"/>
</dbReference>
<reference evidence="9" key="4">
    <citation type="submission" date="2023-04" db="EMBL/GenBank/DDBJ databases">
        <title>Whole Genome Sequence of Multi-drug resistant Aeromonas caviae as a gut pathogen in newborn.</title>
        <authorList>
            <person name="Jadhav S.V."/>
            <person name="Saroj S.D."/>
            <person name="Saha U.B."/>
            <person name="Sen S."/>
            <person name="Kher A."/>
        </authorList>
    </citation>
    <scope>NUCLEOTIDE SEQUENCE</scope>
    <source>
        <strain evidence="9">SVJ23</strain>
    </source>
</reference>
<keyword evidence="9" id="KW-0548">Nucleotidyltransferase</keyword>
<reference evidence="7" key="2">
    <citation type="submission" date="2021-07" db="EMBL/GenBank/DDBJ databases">
        <title>Draft genome sequence of carbapenem-resistant Aeromonas spp. in Japan.</title>
        <authorList>
            <person name="Maehana S."/>
            <person name="Suzuki M."/>
            <person name="Kitasato H."/>
        </authorList>
    </citation>
    <scope>NUCLEOTIDE SEQUENCE</scope>
    <source>
        <strain evidence="7">KAM348</strain>
    </source>
</reference>
<keyword evidence="4" id="KW-1133">Transmembrane helix</keyword>
<comment type="cofactor">
    <cofactor evidence="1">
        <name>Mg(2+)</name>
        <dbReference type="ChEBI" id="CHEBI:18420"/>
    </cofactor>
</comment>
<accession>A0A3G9IRU0</accession>
<dbReference type="GO" id="GO:0052621">
    <property type="term" value="F:diguanylate cyclase activity"/>
    <property type="evidence" value="ECO:0007669"/>
    <property type="project" value="UniProtKB-EC"/>
</dbReference>
<dbReference type="SUPFAM" id="SSF55073">
    <property type="entry name" value="Nucleotide cyclase"/>
    <property type="match status" value="1"/>
</dbReference>
<dbReference type="InterPro" id="IPR000160">
    <property type="entry name" value="GGDEF_dom"/>
</dbReference>
<feature type="transmembrane region" description="Helical" evidence="4">
    <location>
        <begin position="91"/>
        <end position="109"/>
    </location>
</feature>
<evidence type="ECO:0000256" key="1">
    <source>
        <dbReference type="ARBA" id="ARBA00001946"/>
    </source>
</evidence>
<dbReference type="Gene3D" id="3.30.70.270">
    <property type="match status" value="1"/>
</dbReference>
<keyword evidence="4" id="KW-0472">Membrane</keyword>
<protein>
    <recommendedName>
        <fullName evidence="2">diguanylate cyclase</fullName>
        <ecNumber evidence="2">2.7.7.65</ecNumber>
    </recommendedName>
</protein>
<dbReference type="PANTHER" id="PTHR45138">
    <property type="entry name" value="REGULATORY COMPONENTS OF SENSORY TRANSDUCTION SYSTEM"/>
    <property type="match status" value="1"/>
</dbReference>
<dbReference type="NCBIfam" id="TIGR00254">
    <property type="entry name" value="GGDEF"/>
    <property type="match status" value="1"/>
</dbReference>
<dbReference type="AlphaFoldDB" id="A0A3G9IRU0"/>
<dbReference type="GO" id="GO:1902201">
    <property type="term" value="P:negative regulation of bacterial-type flagellum-dependent cell motility"/>
    <property type="evidence" value="ECO:0007669"/>
    <property type="project" value="TreeGrafter"/>
</dbReference>
<dbReference type="FunFam" id="3.30.70.270:FF:000001">
    <property type="entry name" value="Diguanylate cyclase domain protein"/>
    <property type="match status" value="1"/>
</dbReference>